<keyword evidence="12 16" id="KW-0472">Membrane</keyword>
<feature type="binding site" evidence="15">
    <location>
        <position position="184"/>
    </location>
    <ligand>
        <name>Mg(2+)</name>
        <dbReference type="ChEBI" id="CHEBI:18420"/>
        <label>1</label>
        <note>catalytic</note>
    </ligand>
</feature>
<dbReference type="InterPro" id="IPR020550">
    <property type="entry name" value="Inositol_monophosphatase_CS"/>
</dbReference>
<name>A0A7J7K5K9_BUGNE</name>
<feature type="transmembrane region" description="Helical" evidence="16">
    <location>
        <begin position="41"/>
        <end position="61"/>
    </location>
</feature>
<evidence type="ECO:0000256" key="2">
    <source>
        <dbReference type="ARBA" id="ARBA00001946"/>
    </source>
</evidence>
<dbReference type="GO" id="GO:0016020">
    <property type="term" value="C:membrane"/>
    <property type="evidence" value="ECO:0007669"/>
    <property type="project" value="UniProtKB-SubCell"/>
</dbReference>
<protein>
    <recommendedName>
        <fullName evidence="6">inositol-phosphate phosphatase</fullName>
        <ecNumber evidence="6">3.1.3.25</ecNumber>
    </recommendedName>
    <alternativeName>
        <fullName evidence="14">Inositol-1(or 4)-monophosphatase 3</fullName>
    </alternativeName>
    <alternativeName>
        <fullName evidence="13">Myo-inositol monophosphatase A3</fullName>
    </alternativeName>
</protein>
<dbReference type="GO" id="GO:0046872">
    <property type="term" value="F:metal ion binding"/>
    <property type="evidence" value="ECO:0007669"/>
    <property type="project" value="UniProtKB-KW"/>
</dbReference>
<feature type="binding site" evidence="15">
    <location>
        <position position="181"/>
    </location>
    <ligand>
        <name>Mg(2+)</name>
        <dbReference type="ChEBI" id="CHEBI:18420"/>
        <label>1</label>
        <note>catalytic</note>
    </ligand>
</feature>
<evidence type="ECO:0000256" key="14">
    <source>
        <dbReference type="ARBA" id="ARBA00042949"/>
    </source>
</evidence>
<keyword evidence="18" id="KW-1185">Reference proteome</keyword>
<dbReference type="GO" id="GO:0052834">
    <property type="term" value="F:inositol monophosphate phosphatase activity"/>
    <property type="evidence" value="ECO:0007669"/>
    <property type="project" value="UniProtKB-EC"/>
</dbReference>
<comment type="similarity">
    <text evidence="5">Belongs to the inositol monophosphatase superfamily.</text>
</comment>
<dbReference type="FunFam" id="3.30.540.10:FF:000012">
    <property type="entry name" value="Blast:Putative inositol monophosphatase 3"/>
    <property type="match status" value="1"/>
</dbReference>
<evidence type="ECO:0000256" key="11">
    <source>
        <dbReference type="ARBA" id="ARBA00022989"/>
    </source>
</evidence>
<evidence type="ECO:0000256" key="7">
    <source>
        <dbReference type="ARBA" id="ARBA00022692"/>
    </source>
</evidence>
<keyword evidence="11 16" id="KW-1133">Transmembrane helix</keyword>
<dbReference type="PROSITE" id="PS00630">
    <property type="entry name" value="IMP_2"/>
    <property type="match status" value="1"/>
</dbReference>
<dbReference type="Proteomes" id="UP000593567">
    <property type="component" value="Unassembled WGS sequence"/>
</dbReference>
<evidence type="ECO:0000256" key="15">
    <source>
        <dbReference type="PIRSR" id="PIRSR600760-2"/>
    </source>
</evidence>
<evidence type="ECO:0000256" key="16">
    <source>
        <dbReference type="SAM" id="Phobius"/>
    </source>
</evidence>
<feature type="binding site" evidence="15">
    <location>
        <position position="183"/>
    </location>
    <ligand>
        <name>Mg(2+)</name>
        <dbReference type="ChEBI" id="CHEBI:18420"/>
        <label>1</label>
        <note>catalytic</note>
    </ligand>
</feature>
<dbReference type="OrthoDB" id="74460at2759"/>
<dbReference type="EMBL" id="VXIV02001468">
    <property type="protein sequence ID" value="KAF6032898.1"/>
    <property type="molecule type" value="Genomic_DNA"/>
</dbReference>
<evidence type="ECO:0000256" key="10">
    <source>
        <dbReference type="ARBA" id="ARBA00022842"/>
    </source>
</evidence>
<evidence type="ECO:0000256" key="8">
    <source>
        <dbReference type="ARBA" id="ARBA00022723"/>
    </source>
</evidence>
<feature type="binding site" evidence="15">
    <location>
        <position position="309"/>
    </location>
    <ligand>
        <name>Mg(2+)</name>
        <dbReference type="ChEBI" id="CHEBI:18420"/>
        <label>1</label>
        <note>catalytic</note>
    </ligand>
</feature>
<keyword evidence="8 15" id="KW-0479">Metal-binding</keyword>
<comment type="catalytic activity">
    <reaction evidence="1">
        <text>a myo-inositol phosphate + H2O = myo-inositol + phosphate</text>
        <dbReference type="Rhea" id="RHEA:24056"/>
        <dbReference type="ChEBI" id="CHEBI:15377"/>
        <dbReference type="ChEBI" id="CHEBI:17268"/>
        <dbReference type="ChEBI" id="CHEBI:43474"/>
        <dbReference type="ChEBI" id="CHEBI:84139"/>
        <dbReference type="EC" id="3.1.3.25"/>
    </reaction>
</comment>
<evidence type="ECO:0000313" key="17">
    <source>
        <dbReference type="EMBL" id="KAF6032898.1"/>
    </source>
</evidence>
<evidence type="ECO:0000256" key="5">
    <source>
        <dbReference type="ARBA" id="ARBA00009759"/>
    </source>
</evidence>
<dbReference type="GO" id="GO:0008254">
    <property type="term" value="F:3'-nucleotidase activity"/>
    <property type="evidence" value="ECO:0007669"/>
    <property type="project" value="TreeGrafter"/>
</dbReference>
<dbReference type="Gene3D" id="3.30.540.10">
    <property type="entry name" value="Fructose-1,6-Bisphosphatase, subunit A, domain 1"/>
    <property type="match status" value="1"/>
</dbReference>
<dbReference type="EC" id="3.1.3.25" evidence="6"/>
<reference evidence="17" key="1">
    <citation type="submission" date="2020-06" db="EMBL/GenBank/DDBJ databases">
        <title>Draft genome of Bugula neritina, a colonial animal packing powerful symbionts and potential medicines.</title>
        <authorList>
            <person name="Rayko M."/>
        </authorList>
    </citation>
    <scope>NUCLEOTIDE SEQUENCE [LARGE SCALE GENOMIC DNA]</scope>
    <source>
        <strain evidence="17">Kwan_BN1</strain>
    </source>
</reference>
<accession>A0A7J7K5K9</accession>
<keyword evidence="9" id="KW-0378">Hydrolase</keyword>
<comment type="caution">
    <text evidence="17">The sequence shown here is derived from an EMBL/GenBank/DDBJ whole genome shotgun (WGS) entry which is preliminary data.</text>
</comment>
<sequence length="370" mass="40891">MLINYQVSKAKRSHATYLNLTDHKKEDGGAHTFTMMNSVKINYMAVAATLTVVIIFMMSFYHHRSPTVNLRELLSASIDLAEKGGLKTVEVKKKHKLNAESKGKTKEGADEMKTDGDMQSHRVIIAGFHKTFPSLASRIVSEEHDKRHASEDAPDANIRRPETQLLPSEFVKVKDITVWVDPLDATQEYTEDLDQYVTVMICVAVKGKPVIGVVHRTEKSEQYDKETMWAWVGNGISNNMGAIKDITKAPKDPKIIISRSHKGDGEEIVKQAFGGGKVISAGGAGYKAVEVIRGKADVYAHVTLIKKWDICAGNALLNAVGGKMKTLKNETITYDKESGPLNKNGLLASMSHFNYYLDKLGPLFSAKIKS</sequence>
<proteinExistence type="inferred from homology"/>
<comment type="pathway">
    <text evidence="4">Polyol metabolism; myo-inositol biosynthesis; myo-inositol from D-glucose 6-phosphate: step 2/2.</text>
</comment>
<evidence type="ECO:0000313" key="18">
    <source>
        <dbReference type="Proteomes" id="UP000593567"/>
    </source>
</evidence>
<evidence type="ECO:0000256" key="12">
    <source>
        <dbReference type="ARBA" id="ARBA00023136"/>
    </source>
</evidence>
<keyword evidence="10 15" id="KW-0460">Magnesium</keyword>
<dbReference type="AlphaFoldDB" id="A0A7J7K5K9"/>
<dbReference type="PANTHER" id="PTHR43028:SF4">
    <property type="entry name" value="INOSITOL MONOPHOSPHATASE 3"/>
    <property type="match status" value="1"/>
</dbReference>
<dbReference type="SUPFAM" id="SSF56655">
    <property type="entry name" value="Carbohydrate phosphatase"/>
    <property type="match status" value="1"/>
</dbReference>
<evidence type="ECO:0000256" key="4">
    <source>
        <dbReference type="ARBA" id="ARBA00005152"/>
    </source>
</evidence>
<evidence type="ECO:0000256" key="9">
    <source>
        <dbReference type="ARBA" id="ARBA00022801"/>
    </source>
</evidence>
<dbReference type="InterPro" id="IPR000760">
    <property type="entry name" value="Inositol_monophosphatase-like"/>
</dbReference>
<dbReference type="PANTHER" id="PTHR43028">
    <property type="entry name" value="3'(2'),5'-BISPHOSPHATE NUCLEOTIDASE 1"/>
    <property type="match status" value="1"/>
</dbReference>
<comment type="cofactor">
    <cofactor evidence="2 15">
        <name>Mg(2+)</name>
        <dbReference type="ChEBI" id="CHEBI:18420"/>
    </cofactor>
</comment>
<comment type="subcellular location">
    <subcellularLocation>
        <location evidence="3">Membrane</location>
        <topology evidence="3">Single-pass membrane protein</topology>
    </subcellularLocation>
</comment>
<evidence type="ECO:0000256" key="13">
    <source>
        <dbReference type="ARBA" id="ARBA00042119"/>
    </source>
</evidence>
<dbReference type="InterPro" id="IPR050725">
    <property type="entry name" value="CysQ/Inositol_MonoPase"/>
</dbReference>
<organism evidence="17 18">
    <name type="scientific">Bugula neritina</name>
    <name type="common">Brown bryozoan</name>
    <name type="synonym">Sertularia neritina</name>
    <dbReference type="NCBI Taxonomy" id="10212"/>
    <lineage>
        <taxon>Eukaryota</taxon>
        <taxon>Metazoa</taxon>
        <taxon>Spiralia</taxon>
        <taxon>Lophotrochozoa</taxon>
        <taxon>Bryozoa</taxon>
        <taxon>Gymnolaemata</taxon>
        <taxon>Cheilostomatida</taxon>
        <taxon>Flustrina</taxon>
        <taxon>Buguloidea</taxon>
        <taxon>Bugulidae</taxon>
        <taxon>Bugula</taxon>
    </lineage>
</organism>
<evidence type="ECO:0000256" key="3">
    <source>
        <dbReference type="ARBA" id="ARBA00004167"/>
    </source>
</evidence>
<dbReference type="GO" id="GO:0012505">
    <property type="term" value="C:endomembrane system"/>
    <property type="evidence" value="ECO:0007669"/>
    <property type="project" value="TreeGrafter"/>
</dbReference>
<dbReference type="GO" id="GO:0046854">
    <property type="term" value="P:phosphatidylinositol phosphate biosynthetic process"/>
    <property type="evidence" value="ECO:0007669"/>
    <property type="project" value="InterPro"/>
</dbReference>
<evidence type="ECO:0000256" key="6">
    <source>
        <dbReference type="ARBA" id="ARBA00013106"/>
    </source>
</evidence>
<evidence type="ECO:0000256" key="1">
    <source>
        <dbReference type="ARBA" id="ARBA00001033"/>
    </source>
</evidence>
<dbReference type="Gene3D" id="3.40.190.80">
    <property type="match status" value="1"/>
</dbReference>
<keyword evidence="7 16" id="KW-0812">Transmembrane</keyword>
<feature type="binding site" evidence="15">
    <location>
        <position position="142"/>
    </location>
    <ligand>
        <name>Mg(2+)</name>
        <dbReference type="ChEBI" id="CHEBI:18420"/>
        <label>1</label>
        <note>catalytic</note>
    </ligand>
</feature>
<dbReference type="GO" id="GO:0005737">
    <property type="term" value="C:cytoplasm"/>
    <property type="evidence" value="ECO:0007669"/>
    <property type="project" value="UniProtKB-ARBA"/>
</dbReference>
<dbReference type="Pfam" id="PF00459">
    <property type="entry name" value="Inositol_P"/>
    <property type="match status" value="1"/>
</dbReference>
<gene>
    <name evidence="17" type="ORF">EB796_008783</name>
</gene>